<dbReference type="OrthoDB" id="9809594at2"/>
<name>A0A1H7TCX6_9HYPH</name>
<dbReference type="GO" id="GO:0016740">
    <property type="term" value="F:transferase activity"/>
    <property type="evidence" value="ECO:0007669"/>
    <property type="project" value="UniProtKB-KW"/>
</dbReference>
<reference evidence="2" key="1">
    <citation type="submission" date="2016-10" db="EMBL/GenBank/DDBJ databases">
        <authorList>
            <person name="Varghese N."/>
            <person name="Submissions S."/>
        </authorList>
    </citation>
    <scope>NUCLEOTIDE SEQUENCE [LARGE SCALE GENOMIC DNA]</scope>
    <source>
        <strain evidence="2">LMG 26383,CCUG 61248,R- 45681</strain>
    </source>
</reference>
<dbReference type="Proteomes" id="UP000199664">
    <property type="component" value="Unassembled WGS sequence"/>
</dbReference>
<dbReference type="Gene3D" id="3.40.50.2000">
    <property type="entry name" value="Glycogen Phosphorylase B"/>
    <property type="match status" value="1"/>
</dbReference>
<dbReference type="STRING" id="1036779.SAMN04515666_105445"/>
<organism evidence="1 2">
    <name type="scientific">Bosea lupini</name>
    <dbReference type="NCBI Taxonomy" id="1036779"/>
    <lineage>
        <taxon>Bacteria</taxon>
        <taxon>Pseudomonadati</taxon>
        <taxon>Pseudomonadota</taxon>
        <taxon>Alphaproteobacteria</taxon>
        <taxon>Hyphomicrobiales</taxon>
        <taxon>Boseaceae</taxon>
        <taxon>Bosea</taxon>
    </lineage>
</organism>
<dbReference type="RefSeq" id="WP_091836975.1">
    <property type="nucleotide sequence ID" value="NZ_FOAN01000005.1"/>
</dbReference>
<dbReference type="SUPFAM" id="SSF53756">
    <property type="entry name" value="UDP-Glycosyltransferase/glycogen phosphorylase"/>
    <property type="match status" value="1"/>
</dbReference>
<dbReference type="AlphaFoldDB" id="A0A1H7TCX6"/>
<dbReference type="EMBL" id="FOAN01000005">
    <property type="protein sequence ID" value="SEL82593.1"/>
    <property type="molecule type" value="Genomic_DNA"/>
</dbReference>
<accession>A0A1H7TCX6</accession>
<sequence length="352" mass="37468">MSGGIGYYVHHHGDGHRQRALAIARSAPLAQITLIGTGLAGRTEGLPCLDLPDDRLAEGLGFDGHDHMGDRPRALHYAPVHHEGIRKRAARLTDWIERERPALLVVDVSVEMAMLARLAATPTIYFRLGGLRDDPAHLDAFRGARAVLAPFHRELDEPGMPDWVRSKTRYCSGLSVSARSVEPRRRDTILAVFGNGGAGGDGDALAAAARATPSQQWRVIGPASRPKACPDNLSLLGWVQDAGSEIARAGLVVGAAGDGLVSAVIATGSRFICLPEPRPFDEQISKARRLAALGVAIVLESWPDASDWPGLIAAANDIDPDGAARLHDPDGARHAADFLIAIAREGKPRAST</sequence>
<keyword evidence="1" id="KW-0808">Transferase</keyword>
<keyword evidence="2" id="KW-1185">Reference proteome</keyword>
<evidence type="ECO:0000313" key="1">
    <source>
        <dbReference type="EMBL" id="SEL82593.1"/>
    </source>
</evidence>
<protein>
    <submittedName>
        <fullName evidence="1">Predicted glycosyl transferase</fullName>
    </submittedName>
</protein>
<proteinExistence type="predicted"/>
<evidence type="ECO:0000313" key="2">
    <source>
        <dbReference type="Proteomes" id="UP000199664"/>
    </source>
</evidence>
<gene>
    <name evidence="1" type="ORF">SAMN04515666_105445</name>
</gene>